<accession>A0ABS8WXI2</accession>
<reference evidence="2 3" key="1">
    <citation type="journal article" date="2021" name="BMC Genomics">
        <title>Datura genome reveals duplications of psychoactive alkaloid biosynthetic genes and high mutation rate following tissue culture.</title>
        <authorList>
            <person name="Rajewski A."/>
            <person name="Carter-House D."/>
            <person name="Stajich J."/>
            <person name="Litt A."/>
        </authorList>
    </citation>
    <scope>NUCLEOTIDE SEQUENCE [LARGE SCALE GENOMIC DNA]</scope>
    <source>
        <strain evidence="2">AR-01</strain>
    </source>
</reference>
<gene>
    <name evidence="2" type="ORF">HAX54_009628</name>
</gene>
<dbReference type="Proteomes" id="UP000823775">
    <property type="component" value="Unassembled WGS sequence"/>
</dbReference>
<evidence type="ECO:0000313" key="3">
    <source>
        <dbReference type="Proteomes" id="UP000823775"/>
    </source>
</evidence>
<feature type="region of interest" description="Disordered" evidence="1">
    <location>
        <begin position="15"/>
        <end position="72"/>
    </location>
</feature>
<keyword evidence="3" id="KW-1185">Reference proteome</keyword>
<proteinExistence type="predicted"/>
<evidence type="ECO:0000313" key="2">
    <source>
        <dbReference type="EMBL" id="MCE3216946.1"/>
    </source>
</evidence>
<dbReference type="EMBL" id="JACEIK010015237">
    <property type="protein sequence ID" value="MCE3216946.1"/>
    <property type="molecule type" value="Genomic_DNA"/>
</dbReference>
<evidence type="ECO:0000256" key="1">
    <source>
        <dbReference type="SAM" id="MobiDB-lite"/>
    </source>
</evidence>
<sequence>MVDILAEADVPLRSLGVPIPIPSRAPSRLEGGDEKEALVVQTVGPNVESDEESPKDPSSPFESPKGDHGGCPVILFYERDGQ</sequence>
<name>A0ABS8WXI2_DATST</name>
<organism evidence="2 3">
    <name type="scientific">Datura stramonium</name>
    <name type="common">Jimsonweed</name>
    <name type="synonym">Common thornapple</name>
    <dbReference type="NCBI Taxonomy" id="4076"/>
    <lineage>
        <taxon>Eukaryota</taxon>
        <taxon>Viridiplantae</taxon>
        <taxon>Streptophyta</taxon>
        <taxon>Embryophyta</taxon>
        <taxon>Tracheophyta</taxon>
        <taxon>Spermatophyta</taxon>
        <taxon>Magnoliopsida</taxon>
        <taxon>eudicotyledons</taxon>
        <taxon>Gunneridae</taxon>
        <taxon>Pentapetalae</taxon>
        <taxon>asterids</taxon>
        <taxon>lamiids</taxon>
        <taxon>Solanales</taxon>
        <taxon>Solanaceae</taxon>
        <taxon>Solanoideae</taxon>
        <taxon>Datureae</taxon>
        <taxon>Datura</taxon>
    </lineage>
</organism>
<protein>
    <submittedName>
        <fullName evidence="2">Uncharacterized protein</fullName>
    </submittedName>
</protein>
<comment type="caution">
    <text evidence="2">The sequence shown here is derived from an EMBL/GenBank/DDBJ whole genome shotgun (WGS) entry which is preliminary data.</text>
</comment>